<sequence>MEVLVAVVAVIASAQAPHPAAAGPPQKGVSLTLWDEDVNLTQLSSSLGNMAAAGVDHVAVNVWWFQQNINSTTIAADFTRYSASDDSVRAVIDAVHAAGMQVLLKPLFRKDTDSKSLRQVAVFVTAKLMPDPDGGATKPVNRPVIKLVGKEFREQLRESRRRANEGKNR</sequence>
<proteinExistence type="predicted"/>
<dbReference type="SUPFAM" id="SSF51445">
    <property type="entry name" value="(Trans)glycosidases"/>
    <property type="match status" value="1"/>
</dbReference>
<protein>
    <submittedName>
        <fullName evidence="1">Uncharacterized protein</fullName>
    </submittedName>
</protein>
<dbReference type="Pfam" id="PF22612">
    <property type="entry name" value="GH113"/>
    <property type="match status" value="1"/>
</dbReference>
<evidence type="ECO:0000313" key="1">
    <source>
        <dbReference type="EMBL" id="GAF75904.1"/>
    </source>
</evidence>
<comment type="caution">
    <text evidence="1">The sequence shown here is derived from an EMBL/GenBank/DDBJ whole genome shotgun (WGS) entry which is preliminary data.</text>
</comment>
<reference evidence="1" key="1">
    <citation type="journal article" date="2014" name="Front. Microbiol.">
        <title>High frequency of phylogenetically diverse reductive dehalogenase-homologous genes in deep subseafloor sedimentary metagenomes.</title>
        <authorList>
            <person name="Kawai M."/>
            <person name="Futagami T."/>
            <person name="Toyoda A."/>
            <person name="Takaki Y."/>
            <person name="Nishi S."/>
            <person name="Hori S."/>
            <person name="Arai W."/>
            <person name="Tsubouchi T."/>
            <person name="Morono Y."/>
            <person name="Uchiyama I."/>
            <person name="Ito T."/>
            <person name="Fujiyama A."/>
            <person name="Inagaki F."/>
            <person name="Takami H."/>
        </authorList>
    </citation>
    <scope>NUCLEOTIDE SEQUENCE</scope>
    <source>
        <strain evidence="1">Expedition CK06-06</strain>
    </source>
</reference>
<accession>X0S4F6</accession>
<dbReference type="Gene3D" id="3.20.20.80">
    <property type="entry name" value="Glycosidases"/>
    <property type="match status" value="1"/>
</dbReference>
<dbReference type="InterPro" id="IPR055151">
    <property type="entry name" value="GH113"/>
</dbReference>
<dbReference type="EMBL" id="BARS01002991">
    <property type="protein sequence ID" value="GAF75904.1"/>
    <property type="molecule type" value="Genomic_DNA"/>
</dbReference>
<dbReference type="AlphaFoldDB" id="X0S4F6"/>
<name>X0S4F6_9ZZZZ</name>
<gene>
    <name evidence="1" type="ORF">S01H1_05752</name>
</gene>
<organism evidence="1">
    <name type="scientific">marine sediment metagenome</name>
    <dbReference type="NCBI Taxonomy" id="412755"/>
    <lineage>
        <taxon>unclassified sequences</taxon>
        <taxon>metagenomes</taxon>
        <taxon>ecological metagenomes</taxon>
    </lineage>
</organism>
<dbReference type="InterPro" id="IPR017853">
    <property type="entry name" value="GH"/>
</dbReference>